<dbReference type="Proteomes" id="UP000660262">
    <property type="component" value="Unassembled WGS sequence"/>
</dbReference>
<dbReference type="EMBL" id="BNJQ01000011">
    <property type="protein sequence ID" value="GHP05963.1"/>
    <property type="molecule type" value="Genomic_DNA"/>
</dbReference>
<proteinExistence type="predicted"/>
<evidence type="ECO:0000313" key="1">
    <source>
        <dbReference type="EMBL" id="GHP05963.1"/>
    </source>
</evidence>
<dbReference type="AlphaFoldDB" id="A0A830HHE0"/>
<gene>
    <name evidence="1" type="ORF">PPROV_000471000</name>
</gene>
<protein>
    <submittedName>
        <fullName evidence="1">Uncharacterized protein</fullName>
    </submittedName>
</protein>
<comment type="caution">
    <text evidence="1">The sequence shown here is derived from an EMBL/GenBank/DDBJ whole genome shotgun (WGS) entry which is preliminary data.</text>
</comment>
<accession>A0A830HHE0</accession>
<reference evidence="1" key="1">
    <citation type="submission" date="2020-10" db="EMBL/GenBank/DDBJ databases">
        <title>Unveiling of a novel bifunctional photoreceptor, Dualchrome1, isolated from a cosmopolitan green alga.</title>
        <authorList>
            <person name="Suzuki S."/>
            <person name="Kawachi M."/>
        </authorList>
    </citation>
    <scope>NUCLEOTIDE SEQUENCE</scope>
    <source>
        <strain evidence="1">NIES 2893</strain>
    </source>
</reference>
<organism evidence="1 2">
    <name type="scientific">Pycnococcus provasolii</name>
    <dbReference type="NCBI Taxonomy" id="41880"/>
    <lineage>
        <taxon>Eukaryota</taxon>
        <taxon>Viridiplantae</taxon>
        <taxon>Chlorophyta</taxon>
        <taxon>Pseudoscourfieldiophyceae</taxon>
        <taxon>Pseudoscourfieldiales</taxon>
        <taxon>Pycnococcaceae</taxon>
        <taxon>Pycnococcus</taxon>
    </lineage>
</organism>
<evidence type="ECO:0000313" key="2">
    <source>
        <dbReference type="Proteomes" id="UP000660262"/>
    </source>
</evidence>
<sequence length="233" mass="26440">MEEYRTIDSADGCVAWFSKLRKYMAGNKISLLVSRHAEEREGWSRIPTNTPLCPILHHNSSIVRKNHRFWTGGYLDPIWIYEKYLALSTREYPDHVATPNTRLFPGCPFCNTAAGNPCAHGSGRNGPSTGAAFVSYLQSASAVERIDTYGMTFELQEKYGYDFHIDFLAPIVRQCCTKCVFHGAQLKREELFKNVKTNVHAAHSAAVARRDSLRGKLAALRQRPKPWIQHGRR</sequence>
<keyword evidence="2" id="KW-1185">Reference proteome</keyword>
<name>A0A830HHE0_9CHLO</name>